<keyword evidence="2" id="KW-1185">Reference proteome</keyword>
<dbReference type="Pfam" id="PF15972">
    <property type="entry name" value="Unpaired"/>
    <property type="match status" value="1"/>
</dbReference>
<dbReference type="AlphaFoldDB" id="A0A6P4J148"/>
<accession>A0A6P4J148</accession>
<proteinExistence type="predicted"/>
<evidence type="ECO:0000313" key="2">
    <source>
        <dbReference type="Proteomes" id="UP001652661"/>
    </source>
</evidence>
<dbReference type="RefSeq" id="XP_017034615.1">
    <property type="nucleotide sequence ID" value="XM_017179126.3"/>
</dbReference>
<dbReference type="InterPro" id="IPR031901">
    <property type="entry name" value="Unpaired"/>
</dbReference>
<gene>
    <name evidence="3" type="primary">upd3</name>
</gene>
<reference evidence="3" key="1">
    <citation type="submission" date="2025-08" db="UniProtKB">
        <authorList>
            <consortium name="RefSeq"/>
        </authorList>
    </citation>
    <scope>IDENTIFICATION</scope>
    <source>
        <strain evidence="3">14028-0561.14</strain>
        <tissue evidence="3">Whole fly</tissue>
    </source>
</reference>
<dbReference type="OrthoDB" id="7850443at2759"/>
<organism evidence="2 3">
    <name type="scientific">Drosophila kikkawai</name>
    <name type="common">Fruit fly</name>
    <dbReference type="NCBI Taxonomy" id="30033"/>
    <lineage>
        <taxon>Eukaryota</taxon>
        <taxon>Metazoa</taxon>
        <taxon>Ecdysozoa</taxon>
        <taxon>Arthropoda</taxon>
        <taxon>Hexapoda</taxon>
        <taxon>Insecta</taxon>
        <taxon>Pterygota</taxon>
        <taxon>Neoptera</taxon>
        <taxon>Endopterygota</taxon>
        <taxon>Diptera</taxon>
        <taxon>Brachycera</taxon>
        <taxon>Muscomorpha</taxon>
        <taxon>Ephydroidea</taxon>
        <taxon>Drosophilidae</taxon>
        <taxon>Drosophila</taxon>
        <taxon>Sophophora</taxon>
    </lineage>
</organism>
<dbReference type="GO" id="GO:0007259">
    <property type="term" value="P:cell surface receptor signaling pathway via JAK-STAT"/>
    <property type="evidence" value="ECO:0007669"/>
    <property type="project" value="InterPro"/>
</dbReference>
<feature type="region of interest" description="Disordered" evidence="1">
    <location>
        <begin position="1"/>
        <end position="28"/>
    </location>
</feature>
<dbReference type="OMA" id="HVHRDLQ"/>
<name>A0A6P4J148_DROKI</name>
<evidence type="ECO:0000256" key="1">
    <source>
        <dbReference type="SAM" id="MobiDB-lite"/>
    </source>
</evidence>
<protein>
    <submittedName>
        <fullName evidence="3">Uncharacterized protein upd3</fullName>
    </submittedName>
</protein>
<dbReference type="GO" id="GO:0001700">
    <property type="term" value="P:embryonic development via the syncytial blastoderm"/>
    <property type="evidence" value="ECO:0007669"/>
    <property type="project" value="InterPro"/>
</dbReference>
<evidence type="ECO:0000313" key="3">
    <source>
        <dbReference type="RefSeq" id="XP_017034615.1"/>
    </source>
</evidence>
<dbReference type="Proteomes" id="UP001652661">
    <property type="component" value="Chromosome X"/>
</dbReference>
<sequence>MTTADCPLDVSTTASAGNPTVPLPPPVERRHHTNRIWWLLTLTLVIMCELQQFAGGGGGGGGGSGVFGVAAAPTPTETSSVAKRLQKRHGHPPATFRERFQLELNASNAKLDWVNTCGGKWHARRTQNKRTSNVCKKRQMALQSLQNQTGRELRTLQAEDKSRNTTNSIREVGTGTNKAINISKLRKWEFHRQHYKFLPRLNDSSKQLNLRHVHRDLQFYVAAFSYLRHAKLHWDYVNLQAESAMSADLKRMRTTAGRVLCNVEMAINATAQRRQRQSFKVVPLALMEKRLQQFKTPLVQLHQQASLAARNEAVEPPPQSAKLPVDALFAKYEFVQYLKSVRRILARQRQQLKCRKKPEAAATKKPLQN</sequence>